<evidence type="ECO:0000313" key="3">
    <source>
        <dbReference type="Proteomes" id="UP001420932"/>
    </source>
</evidence>
<evidence type="ECO:0000256" key="1">
    <source>
        <dbReference type="SAM" id="Phobius"/>
    </source>
</evidence>
<keyword evidence="3" id="KW-1185">Reference proteome</keyword>
<name>A0AAP0J7Y5_9MAGN</name>
<protein>
    <recommendedName>
        <fullName evidence="4">Transmembrane protein</fullName>
    </recommendedName>
</protein>
<keyword evidence="1" id="KW-0812">Transmembrane</keyword>
<dbReference type="EMBL" id="JBBNAF010000007">
    <property type="protein sequence ID" value="KAK9127922.1"/>
    <property type="molecule type" value="Genomic_DNA"/>
</dbReference>
<gene>
    <name evidence="2" type="ORF">Syun_016719</name>
</gene>
<evidence type="ECO:0000313" key="2">
    <source>
        <dbReference type="EMBL" id="KAK9127922.1"/>
    </source>
</evidence>
<dbReference type="AlphaFoldDB" id="A0AAP0J7Y5"/>
<feature type="transmembrane region" description="Helical" evidence="1">
    <location>
        <begin position="20"/>
        <end position="40"/>
    </location>
</feature>
<proteinExistence type="predicted"/>
<accession>A0AAP0J7Y5</accession>
<sequence>MLVVLGSIGFFSAIGVKSTLIIMEVIFFLVLAIFGMVVLVDSDLRMWMLWLSCGSEKVRNELLKNKLGFDDEFNYKEESDRSLPSKVDDDLKQGVPGAIPIPPDDALRKKRLLLHRC</sequence>
<organism evidence="2 3">
    <name type="scientific">Stephania yunnanensis</name>
    <dbReference type="NCBI Taxonomy" id="152371"/>
    <lineage>
        <taxon>Eukaryota</taxon>
        <taxon>Viridiplantae</taxon>
        <taxon>Streptophyta</taxon>
        <taxon>Embryophyta</taxon>
        <taxon>Tracheophyta</taxon>
        <taxon>Spermatophyta</taxon>
        <taxon>Magnoliopsida</taxon>
        <taxon>Ranunculales</taxon>
        <taxon>Menispermaceae</taxon>
        <taxon>Menispermoideae</taxon>
        <taxon>Cissampelideae</taxon>
        <taxon>Stephania</taxon>
    </lineage>
</organism>
<comment type="caution">
    <text evidence="2">The sequence shown here is derived from an EMBL/GenBank/DDBJ whole genome shotgun (WGS) entry which is preliminary data.</text>
</comment>
<dbReference type="Proteomes" id="UP001420932">
    <property type="component" value="Unassembled WGS sequence"/>
</dbReference>
<keyword evidence="1" id="KW-0472">Membrane</keyword>
<reference evidence="2 3" key="1">
    <citation type="submission" date="2024-01" db="EMBL/GenBank/DDBJ databases">
        <title>Genome assemblies of Stephania.</title>
        <authorList>
            <person name="Yang L."/>
        </authorList>
    </citation>
    <scope>NUCLEOTIDE SEQUENCE [LARGE SCALE GENOMIC DNA]</scope>
    <source>
        <strain evidence="2">YNDBR</strain>
        <tissue evidence="2">Leaf</tissue>
    </source>
</reference>
<keyword evidence="1" id="KW-1133">Transmembrane helix</keyword>
<evidence type="ECO:0008006" key="4">
    <source>
        <dbReference type="Google" id="ProtNLM"/>
    </source>
</evidence>